<feature type="region of interest" description="Disordered" evidence="1">
    <location>
        <begin position="633"/>
        <end position="674"/>
    </location>
</feature>
<feature type="compositionally biased region" description="Low complexity" evidence="1">
    <location>
        <begin position="554"/>
        <end position="567"/>
    </location>
</feature>
<sequence>MPGTRHGKANYRNIYSDIKVEKVPLGDKYLLVSFLLTNKDTVPHTINVSSYADIMIKNNDHAKCTWYGNRRGLTMYDKYTNITLTLLAKGGYKVSDYDQFWYGMYGIGYHYFYQLESDEPLVNTDSVFSISWTRRDIYPNETLVFSTLMGVGADLRNPSLINIETNFQENYDPNTEITVNGVVNDVDANETVDVYYEFNNGPRQFLKRFETDKVNGGISNGQFSFKVQLGSEVARYPLKVYAIDSFELTSNVFEKNLLVNQAPRVSFTTRPNDEYFTGGIVVVEGRIWDDTKATLKYKVDDGYNWNTDVTLIECNRQEKTFRKSFPIQESYINFGDHVIYIWAEDEFGVKSTIISSPFKYTQLHTPEIQFTTPQTSIENKYRGDTITISGKVRDVDANQVVTIYYKKPENDPTTPAENYYSFNTNDANRDWVDFELEYVIPDHLPFGEHSLIIFAIDSRNANSADLHYRFNVIRHTTTNPTPIDPTPTPGDEYEDIVDSSYSGPSADSEIPTITCTSVADINDDLYESCTITTTTIIIKTSEIPTPKPTPDQTAGPAPVPSASEEAPWGGDGDAAKEGSSQKSKTDKKKMLIIGCAAGGVAAVACAAAAVLIHEAIKKPKDFVFDEENGEFVEADGNGAANEGDNPIYDENGADDPFADEFDEEDGHVEGIFPA</sequence>
<keyword evidence="2" id="KW-1133">Transmembrane helix</keyword>
<evidence type="ECO:0000313" key="3">
    <source>
        <dbReference type="EMBL" id="EAY07640.1"/>
    </source>
</evidence>
<dbReference type="KEGG" id="tva:4765533"/>
<dbReference type="InParanoid" id="A2EI80"/>
<protein>
    <recommendedName>
        <fullName evidence="5">Bap-like</fullName>
    </recommendedName>
</protein>
<gene>
    <name evidence="3" type="ORF">TVAG_430040</name>
</gene>
<keyword evidence="2" id="KW-0812">Transmembrane</keyword>
<evidence type="ECO:0000256" key="1">
    <source>
        <dbReference type="SAM" id="MobiDB-lite"/>
    </source>
</evidence>
<evidence type="ECO:0000256" key="2">
    <source>
        <dbReference type="SAM" id="Phobius"/>
    </source>
</evidence>
<reference evidence="3" key="2">
    <citation type="journal article" date="2007" name="Science">
        <title>Draft genome sequence of the sexually transmitted pathogen Trichomonas vaginalis.</title>
        <authorList>
            <person name="Carlton J.M."/>
            <person name="Hirt R.P."/>
            <person name="Silva J.C."/>
            <person name="Delcher A.L."/>
            <person name="Schatz M."/>
            <person name="Zhao Q."/>
            <person name="Wortman J.R."/>
            <person name="Bidwell S.L."/>
            <person name="Alsmark U.C.M."/>
            <person name="Besteiro S."/>
            <person name="Sicheritz-Ponten T."/>
            <person name="Noel C.J."/>
            <person name="Dacks J.B."/>
            <person name="Foster P.G."/>
            <person name="Simillion C."/>
            <person name="Van de Peer Y."/>
            <person name="Miranda-Saavedra D."/>
            <person name="Barton G.J."/>
            <person name="Westrop G.D."/>
            <person name="Mueller S."/>
            <person name="Dessi D."/>
            <person name="Fiori P.L."/>
            <person name="Ren Q."/>
            <person name="Paulsen I."/>
            <person name="Zhang H."/>
            <person name="Bastida-Corcuera F.D."/>
            <person name="Simoes-Barbosa A."/>
            <person name="Brown M.T."/>
            <person name="Hayes R.D."/>
            <person name="Mukherjee M."/>
            <person name="Okumura C.Y."/>
            <person name="Schneider R."/>
            <person name="Smith A.J."/>
            <person name="Vanacova S."/>
            <person name="Villalvazo M."/>
            <person name="Haas B.J."/>
            <person name="Pertea M."/>
            <person name="Feldblyum T.V."/>
            <person name="Utterback T.R."/>
            <person name="Shu C.L."/>
            <person name="Osoegawa K."/>
            <person name="de Jong P.J."/>
            <person name="Hrdy I."/>
            <person name="Horvathova L."/>
            <person name="Zubacova Z."/>
            <person name="Dolezal P."/>
            <person name="Malik S.B."/>
            <person name="Logsdon J.M. Jr."/>
            <person name="Henze K."/>
            <person name="Gupta A."/>
            <person name="Wang C.C."/>
            <person name="Dunne R.L."/>
            <person name="Upcroft J.A."/>
            <person name="Upcroft P."/>
            <person name="White O."/>
            <person name="Salzberg S.L."/>
            <person name="Tang P."/>
            <person name="Chiu C.-H."/>
            <person name="Lee Y.-S."/>
            <person name="Embley T.M."/>
            <person name="Coombs G.H."/>
            <person name="Mottram J.C."/>
            <person name="Tachezy J."/>
            <person name="Fraser-Liggett C.M."/>
            <person name="Johnson P.J."/>
        </authorList>
    </citation>
    <scope>NUCLEOTIDE SEQUENCE [LARGE SCALE GENOMIC DNA]</scope>
    <source>
        <strain evidence="3">G3</strain>
    </source>
</reference>
<dbReference type="EMBL" id="DS113395">
    <property type="protein sequence ID" value="EAY07640.1"/>
    <property type="molecule type" value="Genomic_DNA"/>
</dbReference>
<evidence type="ECO:0008006" key="5">
    <source>
        <dbReference type="Google" id="ProtNLM"/>
    </source>
</evidence>
<dbReference type="VEuPathDB" id="TrichDB:TVAGG3_0858710"/>
<dbReference type="AlphaFoldDB" id="A2EI80"/>
<keyword evidence="4" id="KW-1185">Reference proteome</keyword>
<reference evidence="3" key="1">
    <citation type="submission" date="2006-10" db="EMBL/GenBank/DDBJ databases">
        <authorList>
            <person name="Amadeo P."/>
            <person name="Zhao Q."/>
            <person name="Wortman J."/>
            <person name="Fraser-Liggett C."/>
            <person name="Carlton J."/>
        </authorList>
    </citation>
    <scope>NUCLEOTIDE SEQUENCE</scope>
    <source>
        <strain evidence="3">G3</strain>
    </source>
</reference>
<evidence type="ECO:0000313" key="4">
    <source>
        <dbReference type="Proteomes" id="UP000001542"/>
    </source>
</evidence>
<dbReference type="Proteomes" id="UP000001542">
    <property type="component" value="Unassembled WGS sequence"/>
</dbReference>
<feature type="compositionally biased region" description="Acidic residues" evidence="1">
    <location>
        <begin position="651"/>
        <end position="666"/>
    </location>
</feature>
<name>A2EI80_TRIV3</name>
<feature type="transmembrane region" description="Helical" evidence="2">
    <location>
        <begin position="590"/>
        <end position="612"/>
    </location>
</feature>
<organism evidence="3 4">
    <name type="scientific">Trichomonas vaginalis (strain ATCC PRA-98 / G3)</name>
    <dbReference type="NCBI Taxonomy" id="412133"/>
    <lineage>
        <taxon>Eukaryota</taxon>
        <taxon>Metamonada</taxon>
        <taxon>Parabasalia</taxon>
        <taxon>Trichomonadida</taxon>
        <taxon>Trichomonadidae</taxon>
        <taxon>Trichomonas</taxon>
    </lineage>
</organism>
<feature type="region of interest" description="Disordered" evidence="1">
    <location>
        <begin position="541"/>
        <end position="583"/>
    </location>
</feature>
<proteinExistence type="predicted"/>
<keyword evidence="2" id="KW-0472">Membrane</keyword>
<dbReference type="VEuPathDB" id="TrichDB:TVAG_430040"/>
<accession>A2EI80</accession>